<accession>A0A285VAP3</accession>
<sequence length="55" mass="6523">MRARGLRPVQIWVPDVRSERFVQEAHRQARLVARSDQQSDDQQFVEAVTLSWDEE</sequence>
<organism evidence="1 2">
    <name type="scientific">Ornithinimicrobium cerasi</name>
    <dbReference type="NCBI Taxonomy" id="2248773"/>
    <lineage>
        <taxon>Bacteria</taxon>
        <taxon>Bacillati</taxon>
        <taxon>Actinomycetota</taxon>
        <taxon>Actinomycetes</taxon>
        <taxon>Micrococcales</taxon>
        <taxon>Ornithinimicrobiaceae</taxon>
        <taxon>Ornithinimicrobium</taxon>
    </lineage>
</organism>
<dbReference type="Pfam" id="PF11455">
    <property type="entry name" value="MazE-like"/>
    <property type="match status" value="1"/>
</dbReference>
<dbReference type="AlphaFoldDB" id="A0A285VAP3"/>
<dbReference type="Proteomes" id="UP000219688">
    <property type="component" value="Unassembled WGS sequence"/>
</dbReference>
<protein>
    <recommendedName>
        <fullName evidence="3">Antitoxin MazE</fullName>
    </recommendedName>
</protein>
<dbReference type="EMBL" id="OBQK01000001">
    <property type="protein sequence ID" value="SOC51073.1"/>
    <property type="molecule type" value="Genomic_DNA"/>
</dbReference>
<dbReference type="InterPro" id="IPR021558">
    <property type="entry name" value="MazE-like"/>
</dbReference>
<evidence type="ECO:0000313" key="2">
    <source>
        <dbReference type="Proteomes" id="UP000219688"/>
    </source>
</evidence>
<reference evidence="2" key="1">
    <citation type="submission" date="2017-08" db="EMBL/GenBank/DDBJ databases">
        <authorList>
            <person name="Varghese N."/>
            <person name="Submissions S."/>
        </authorList>
    </citation>
    <scope>NUCLEOTIDE SEQUENCE [LARGE SCALE GENOMIC DNA]</scope>
    <source>
        <strain evidence="2">USBA17B2</strain>
    </source>
</reference>
<evidence type="ECO:0000313" key="1">
    <source>
        <dbReference type="EMBL" id="SOC51073.1"/>
    </source>
</evidence>
<evidence type="ECO:0008006" key="3">
    <source>
        <dbReference type="Google" id="ProtNLM"/>
    </source>
</evidence>
<gene>
    <name evidence="1" type="ORF">SAMN05421879_10111</name>
</gene>
<proteinExistence type="predicted"/>
<keyword evidence="2" id="KW-1185">Reference proteome</keyword>
<name>A0A285VAP3_9MICO</name>